<dbReference type="EMBL" id="CM055093">
    <property type="protein sequence ID" value="KAJ7564959.1"/>
    <property type="molecule type" value="Genomic_DNA"/>
</dbReference>
<reference evidence="2" key="1">
    <citation type="journal article" date="2024" name="Proc. Natl. Acad. Sci. U.S.A.">
        <title>Extraordinary preservation of gene collinearity over three hundred million years revealed in homosporous lycophytes.</title>
        <authorList>
            <person name="Li C."/>
            <person name="Wickell D."/>
            <person name="Kuo L.Y."/>
            <person name="Chen X."/>
            <person name="Nie B."/>
            <person name="Liao X."/>
            <person name="Peng D."/>
            <person name="Ji J."/>
            <person name="Jenkins J."/>
            <person name="Williams M."/>
            <person name="Shu S."/>
            <person name="Plott C."/>
            <person name="Barry K."/>
            <person name="Rajasekar S."/>
            <person name="Grimwood J."/>
            <person name="Han X."/>
            <person name="Sun S."/>
            <person name="Hou Z."/>
            <person name="He W."/>
            <person name="Dai G."/>
            <person name="Sun C."/>
            <person name="Schmutz J."/>
            <person name="Leebens-Mack J.H."/>
            <person name="Li F.W."/>
            <person name="Wang L."/>
        </authorList>
    </citation>
    <scope>NUCLEOTIDE SEQUENCE [LARGE SCALE GENOMIC DNA]</scope>
    <source>
        <strain evidence="2">cv. PW_Plant_1</strain>
    </source>
</reference>
<protein>
    <submittedName>
        <fullName evidence="1">Uncharacterized protein</fullName>
    </submittedName>
</protein>
<organism evidence="1 2">
    <name type="scientific">Diphasiastrum complanatum</name>
    <name type="common">Issler's clubmoss</name>
    <name type="synonym">Lycopodium complanatum</name>
    <dbReference type="NCBI Taxonomy" id="34168"/>
    <lineage>
        <taxon>Eukaryota</taxon>
        <taxon>Viridiplantae</taxon>
        <taxon>Streptophyta</taxon>
        <taxon>Embryophyta</taxon>
        <taxon>Tracheophyta</taxon>
        <taxon>Lycopodiopsida</taxon>
        <taxon>Lycopodiales</taxon>
        <taxon>Lycopodiaceae</taxon>
        <taxon>Lycopodioideae</taxon>
        <taxon>Diphasiastrum</taxon>
    </lineage>
</organism>
<evidence type="ECO:0000313" key="2">
    <source>
        <dbReference type="Proteomes" id="UP001162992"/>
    </source>
</evidence>
<evidence type="ECO:0000313" key="1">
    <source>
        <dbReference type="EMBL" id="KAJ7564959.1"/>
    </source>
</evidence>
<comment type="caution">
    <text evidence="1">The sequence shown here is derived from an EMBL/GenBank/DDBJ whole genome shotgun (WGS) entry which is preliminary data.</text>
</comment>
<accession>A0ACC2EEJ6</accession>
<dbReference type="Proteomes" id="UP001162992">
    <property type="component" value="Chromosome 2"/>
</dbReference>
<proteinExistence type="predicted"/>
<sequence>MKPSRLWRERMQFMILLVLVLFYFTGILGASSSIRTQRIDFSSRGGTKHVKSHSHNPSKAHSKHAPGGFRVDLIHRDAPSSPLRVHNSTKLERIQRAVEQSKDRAKLIITSIQKRHLNSTRKATLPAFETPVASDNGAYIMQLQLGTPVQTFLAIVDTGSDLVWVQCNPCRRCYRQQGPIFDPVSSSSYNQLSCSNRQCRRFSQRICDPNCQYVYEYGDQSGSMGDFSSETITMTTTTGGQQQIGSFAFGCGHTNIGSFGRSAGIVGLGQGPVSLTTQLGTKIKRRFSYCLVSFDDAPSQTSPLFFGSAANLRGRGVQSTPIIQQGSTYYYVGLDGISVGGQALNINLVGGTIVDSGTTLTLLEDSAYSAVRTAFKSAIHLRTADGSSAGLDLCFDVTGLTSYQIPTLSLHLKNADFDPPSQNYFILVNSNTLCLAMYTSGGLGLSIIGNIMQQNYHFKFDRGRSLLSFAPAACDSL</sequence>
<keyword evidence="2" id="KW-1185">Reference proteome</keyword>
<gene>
    <name evidence="1" type="ORF">O6H91_02G041400</name>
</gene>
<name>A0ACC2EEJ6_DIPCM</name>